<accession>A0AAV3UHB3</accession>
<keyword evidence="2" id="KW-1185">Reference proteome</keyword>
<gene>
    <name evidence="1" type="ORF">GCM10025751_24390</name>
</gene>
<comment type="caution">
    <text evidence="1">The sequence shown here is derived from an EMBL/GenBank/DDBJ whole genome shotgun (WGS) entry which is preliminary data.</text>
</comment>
<proteinExistence type="predicted"/>
<organism evidence="1 2">
    <name type="scientific">Haladaptatus pallidirubidus</name>
    <dbReference type="NCBI Taxonomy" id="1008152"/>
    <lineage>
        <taxon>Archaea</taxon>
        <taxon>Methanobacteriati</taxon>
        <taxon>Methanobacteriota</taxon>
        <taxon>Stenosarchaea group</taxon>
        <taxon>Halobacteria</taxon>
        <taxon>Halobacteriales</taxon>
        <taxon>Haladaptataceae</taxon>
        <taxon>Haladaptatus</taxon>
    </lineage>
</organism>
<name>A0AAV3UHB3_9EURY</name>
<dbReference type="Proteomes" id="UP001501729">
    <property type="component" value="Unassembled WGS sequence"/>
</dbReference>
<evidence type="ECO:0000313" key="2">
    <source>
        <dbReference type="Proteomes" id="UP001501729"/>
    </source>
</evidence>
<dbReference type="EMBL" id="BAABKX010000008">
    <property type="protein sequence ID" value="GAA5050380.1"/>
    <property type="molecule type" value="Genomic_DNA"/>
</dbReference>
<reference evidence="1 2" key="1">
    <citation type="journal article" date="2019" name="Int. J. Syst. Evol. Microbiol.">
        <title>The Global Catalogue of Microorganisms (GCM) 10K type strain sequencing project: providing services to taxonomists for standard genome sequencing and annotation.</title>
        <authorList>
            <consortium name="The Broad Institute Genomics Platform"/>
            <consortium name="The Broad Institute Genome Sequencing Center for Infectious Disease"/>
            <person name="Wu L."/>
            <person name="Ma J."/>
        </authorList>
    </citation>
    <scope>NUCLEOTIDE SEQUENCE [LARGE SCALE GENOMIC DNA]</scope>
    <source>
        <strain evidence="1 2">JCM 17504</strain>
    </source>
</reference>
<sequence>MLTVDVLPCVLVPDVVVEAMPSRSPLVVVVDEGAVVDWELGVVVVVVDGWFVLVVDDGG</sequence>
<protein>
    <submittedName>
        <fullName evidence="1">Uncharacterized protein</fullName>
    </submittedName>
</protein>
<dbReference type="AlphaFoldDB" id="A0AAV3UHB3"/>
<evidence type="ECO:0000313" key="1">
    <source>
        <dbReference type="EMBL" id="GAA5050380.1"/>
    </source>
</evidence>